<feature type="chain" id="PRO_5002983292" evidence="9">
    <location>
        <begin position="44"/>
        <end position="440"/>
    </location>
</feature>
<dbReference type="Pfam" id="PF02321">
    <property type="entry name" value="OEP"/>
    <property type="match status" value="1"/>
</dbReference>
<dbReference type="KEGG" id="kko:Kkor_1276"/>
<evidence type="ECO:0000313" key="11">
    <source>
        <dbReference type="Proteomes" id="UP000001231"/>
    </source>
</evidence>
<dbReference type="EMBL" id="CP001707">
    <property type="protein sequence ID" value="ACV26693.1"/>
    <property type="molecule type" value="Genomic_DNA"/>
</dbReference>
<sequence length="440" mass="49912">MTFNSSSNRSCKPITSRFYQRTHFWCSRYLLACLMLFSISAVAETTDSTYPVTLDEAIQMTLQNHPEMSRYQYQKQRFDGLVKQASVGQKPKLDVTIEDAFGSGDYSGFDIAQTTIGITWILDGDLIDGRVKASKQAASQVNFERDIQALDLSANTAKIFIEHVALQEQIKLARLNLKQTEEAYQSIVSRNQKGKGSTIDTIQMKANVARAELMIEDLEHELKASQRRFLNQVGEQSRLLTPKGNLFSIPDINSFDESLVKLKQHPRLSSFANKSRVLESQIELARIEAEPKWEISTGVRRYERTSDVGIVAGFSVPLGSSSSNAGKIQSLRAEQSIYQVEAEVLKRELNTQLYVLLQEIEHSKHVIDVNQETIIPLLKEAKEEVNKAYEIGRTSYLQWFNIHQDYLAAHLNLISTYKTLHLQNIELQRLTGTSLETLEN</sequence>
<dbReference type="InterPro" id="IPR051906">
    <property type="entry name" value="TolC-like"/>
</dbReference>
<feature type="signal peptide" evidence="9">
    <location>
        <begin position="1"/>
        <end position="43"/>
    </location>
</feature>
<evidence type="ECO:0000256" key="7">
    <source>
        <dbReference type="ARBA" id="ARBA00023237"/>
    </source>
</evidence>
<dbReference type="Gene3D" id="1.20.1600.10">
    <property type="entry name" value="Outer membrane efflux proteins (OEP)"/>
    <property type="match status" value="1"/>
</dbReference>
<evidence type="ECO:0000256" key="5">
    <source>
        <dbReference type="ARBA" id="ARBA00022692"/>
    </source>
</evidence>
<keyword evidence="4" id="KW-1134">Transmembrane beta strand</keyword>
<evidence type="ECO:0000256" key="3">
    <source>
        <dbReference type="ARBA" id="ARBA00022448"/>
    </source>
</evidence>
<keyword evidence="11" id="KW-1185">Reference proteome</keyword>
<keyword evidence="6" id="KW-0472">Membrane</keyword>
<keyword evidence="5" id="KW-0812">Transmembrane</keyword>
<dbReference type="eggNOG" id="COG1538">
    <property type="taxonomic scope" value="Bacteria"/>
</dbReference>
<accession>C7RBQ1</accession>
<evidence type="ECO:0000313" key="10">
    <source>
        <dbReference type="EMBL" id="ACV26693.1"/>
    </source>
</evidence>
<keyword evidence="7" id="KW-0998">Cell outer membrane</keyword>
<dbReference type="InterPro" id="IPR003423">
    <property type="entry name" value="OMP_efflux"/>
</dbReference>
<proteinExistence type="inferred from homology"/>
<evidence type="ECO:0000256" key="1">
    <source>
        <dbReference type="ARBA" id="ARBA00004442"/>
    </source>
</evidence>
<dbReference type="HOGENOM" id="CLU_012817_14_2_6"/>
<dbReference type="PANTHER" id="PTHR30026:SF20">
    <property type="entry name" value="OUTER MEMBRANE PROTEIN TOLC"/>
    <property type="match status" value="1"/>
</dbReference>
<evidence type="ECO:0000256" key="6">
    <source>
        <dbReference type="ARBA" id="ARBA00023136"/>
    </source>
</evidence>
<comment type="subcellular location">
    <subcellularLocation>
        <location evidence="1">Cell outer membrane</location>
    </subcellularLocation>
</comment>
<dbReference type="PANTHER" id="PTHR30026">
    <property type="entry name" value="OUTER MEMBRANE PROTEIN TOLC"/>
    <property type="match status" value="1"/>
</dbReference>
<evidence type="ECO:0000256" key="8">
    <source>
        <dbReference type="SAM" id="Coils"/>
    </source>
</evidence>
<keyword evidence="9" id="KW-0732">Signal</keyword>
<dbReference type="SUPFAM" id="SSF56954">
    <property type="entry name" value="Outer membrane efflux proteins (OEP)"/>
    <property type="match status" value="1"/>
</dbReference>
<comment type="similarity">
    <text evidence="2">Belongs to the outer membrane factor (OMF) (TC 1.B.17) family.</text>
</comment>
<dbReference type="GO" id="GO:1990281">
    <property type="term" value="C:efflux pump complex"/>
    <property type="evidence" value="ECO:0007669"/>
    <property type="project" value="TreeGrafter"/>
</dbReference>
<organism evidence="10 11">
    <name type="scientific">Kangiella koreensis (strain DSM 16069 / JCM 12317 / KCTC 12182 / SW-125)</name>
    <dbReference type="NCBI Taxonomy" id="523791"/>
    <lineage>
        <taxon>Bacteria</taxon>
        <taxon>Pseudomonadati</taxon>
        <taxon>Pseudomonadota</taxon>
        <taxon>Gammaproteobacteria</taxon>
        <taxon>Kangiellales</taxon>
        <taxon>Kangiellaceae</taxon>
        <taxon>Kangiella</taxon>
    </lineage>
</organism>
<feature type="coiled-coil region" evidence="8">
    <location>
        <begin position="163"/>
        <end position="228"/>
    </location>
</feature>
<dbReference type="InParanoid" id="C7RBQ1"/>
<gene>
    <name evidence="10" type="ordered locus">Kkor_1276</name>
</gene>
<dbReference type="Proteomes" id="UP000001231">
    <property type="component" value="Chromosome"/>
</dbReference>
<evidence type="ECO:0000256" key="2">
    <source>
        <dbReference type="ARBA" id="ARBA00007613"/>
    </source>
</evidence>
<keyword evidence="3" id="KW-0813">Transport</keyword>
<dbReference type="GO" id="GO:0015288">
    <property type="term" value="F:porin activity"/>
    <property type="evidence" value="ECO:0007669"/>
    <property type="project" value="TreeGrafter"/>
</dbReference>
<evidence type="ECO:0000256" key="9">
    <source>
        <dbReference type="SAM" id="SignalP"/>
    </source>
</evidence>
<protein>
    <submittedName>
        <fullName evidence="10">Outer membrane efflux protein</fullName>
    </submittedName>
</protein>
<dbReference type="GO" id="GO:0009279">
    <property type="term" value="C:cell outer membrane"/>
    <property type="evidence" value="ECO:0007669"/>
    <property type="project" value="UniProtKB-SubCell"/>
</dbReference>
<keyword evidence="8" id="KW-0175">Coiled coil</keyword>
<dbReference type="OrthoDB" id="9791261at2"/>
<dbReference type="AlphaFoldDB" id="C7RBQ1"/>
<dbReference type="GO" id="GO:0015562">
    <property type="term" value="F:efflux transmembrane transporter activity"/>
    <property type="evidence" value="ECO:0007669"/>
    <property type="project" value="InterPro"/>
</dbReference>
<name>C7RBQ1_KANKD</name>
<evidence type="ECO:0000256" key="4">
    <source>
        <dbReference type="ARBA" id="ARBA00022452"/>
    </source>
</evidence>
<reference evidence="10 11" key="1">
    <citation type="journal article" date="2009" name="Stand. Genomic Sci.">
        <title>Complete genome sequence of Kangiella koreensis type strain (SW-125).</title>
        <authorList>
            <person name="Han C."/>
            <person name="Sikorski J."/>
            <person name="Lapidus A."/>
            <person name="Nolan M."/>
            <person name="Glavina Del Rio T."/>
            <person name="Tice H."/>
            <person name="Cheng J.F."/>
            <person name="Lucas S."/>
            <person name="Chen F."/>
            <person name="Copeland A."/>
            <person name="Ivanova N."/>
            <person name="Mavromatis K."/>
            <person name="Ovchinnikova G."/>
            <person name="Pati A."/>
            <person name="Bruce D."/>
            <person name="Goodwin L."/>
            <person name="Pitluck S."/>
            <person name="Chen A."/>
            <person name="Palaniappan K."/>
            <person name="Land M."/>
            <person name="Hauser L."/>
            <person name="Chang Y.J."/>
            <person name="Jeffries C.D."/>
            <person name="Chain P."/>
            <person name="Saunders E."/>
            <person name="Brettin T."/>
            <person name="Goker M."/>
            <person name="Tindall B.J."/>
            <person name="Bristow J."/>
            <person name="Eisen J.A."/>
            <person name="Markowitz V."/>
            <person name="Hugenholtz P."/>
            <person name="Kyrpides N.C."/>
            <person name="Klenk H.P."/>
            <person name="Detter J.C."/>
        </authorList>
    </citation>
    <scope>NUCLEOTIDE SEQUENCE [LARGE SCALE GENOMIC DNA]</scope>
    <source>
        <strain evidence="11">DSM 16069 / KCTC 12182 / SW-125</strain>
    </source>
</reference>
<dbReference type="STRING" id="523791.Kkor_1276"/>